<dbReference type="InterPro" id="IPR040492">
    <property type="entry name" value="GlfT2_N"/>
</dbReference>
<evidence type="ECO:0000313" key="8">
    <source>
        <dbReference type="Proteomes" id="UP000718564"/>
    </source>
</evidence>
<dbReference type="Proteomes" id="UP000718564">
    <property type="component" value="Unassembled WGS sequence"/>
</dbReference>
<organism evidence="7 8">
    <name type="scientific">Brasilonema bromeliae SPC951</name>
    <dbReference type="NCBI Taxonomy" id="385972"/>
    <lineage>
        <taxon>Bacteria</taxon>
        <taxon>Bacillati</taxon>
        <taxon>Cyanobacteriota</taxon>
        <taxon>Cyanophyceae</taxon>
        <taxon>Nostocales</taxon>
        <taxon>Scytonemataceae</taxon>
        <taxon>Brasilonema</taxon>
        <taxon>Bromeliae group (in: Brasilonema)</taxon>
    </lineage>
</organism>
<dbReference type="RefSeq" id="WP_169155288.1">
    <property type="nucleotide sequence ID" value="NZ_CAWPJE010000048.1"/>
</dbReference>
<evidence type="ECO:0000313" key="7">
    <source>
        <dbReference type="EMBL" id="NMG20024.1"/>
    </source>
</evidence>
<comment type="pathway">
    <text evidence="1">Cell wall biogenesis; cell wall polysaccharide biosynthesis.</text>
</comment>
<dbReference type="PANTHER" id="PTHR43179:SF12">
    <property type="entry name" value="GALACTOFURANOSYLTRANSFERASE GLFT2"/>
    <property type="match status" value="1"/>
</dbReference>
<protein>
    <submittedName>
        <fullName evidence="7">Glycosyltransferase family 2 protein</fullName>
    </submittedName>
</protein>
<keyword evidence="8" id="KW-1185">Reference proteome</keyword>
<name>A0ABX1P6L0_9CYAN</name>
<feature type="domain" description="Galactofuranosyltransferase GlfT2 N-terminal" evidence="6">
    <location>
        <begin position="5"/>
        <end position="90"/>
    </location>
</feature>
<proteinExistence type="inferred from homology"/>
<dbReference type="PANTHER" id="PTHR43179">
    <property type="entry name" value="RHAMNOSYLTRANSFERASE WBBL"/>
    <property type="match status" value="1"/>
</dbReference>
<accession>A0ABX1P6L0</accession>
<dbReference type="EMBL" id="QMEB01000071">
    <property type="protein sequence ID" value="NMG20024.1"/>
    <property type="molecule type" value="Genomic_DNA"/>
</dbReference>
<dbReference type="InterPro" id="IPR029044">
    <property type="entry name" value="Nucleotide-diphossugar_trans"/>
</dbReference>
<sequence length="607" mass="71004">MNVISRIQFPRMPETSGLYMKFDEGTSLSPCVDETKVMFHQNTIVSFNTYFHSFYEKFYGKYTELKSVYYLLALEGHFIVSLYREHHEQDERELIYKESFENCQPGEPIKILLPHSWLDEDAGRVYLEIMCLSKEGFFTEGYVATDEKPLREVSLGIITCTFKKEAYIKKTVDNLLKDNFIKCKNFKIFIVDNGKTLKEQDFYHSNVQLIPNRNLGGSGGFTRGLYEALQEDKYTHFLFMDDDIELNSESIYRLFTLYEYAKDDFAVAGGWLDLAKKHMLYEAGAFYGEKHDSLGYKAFSVNPLKRNLDLQNSTFLNSLLKEEDFDYGGFWFFSCSQEVVKKIGLLMPFFIQRDDIEFCLRIKKYAGNKIIFFPPISVWHEPSYAISKQPAWLIYYVWRNSLITSCIHSSLKYMDAIKHILRSLIIELFFFNYSYAVMLVKGFEDCMKGPAFLQSIDAETLHSTILELSKRYESQTLSCDNYLVEDFYQKPEESSWKKIISILTLNGHLLPSFLISDSQALVVSAPGHSKEWLKGFAKRKVLMFKEEKNTFYQYELNQWAGIKLLSRFLKIAMTGVIKWSFISRHWKNASKELVSIKFWQAYFGLTT</sequence>
<comment type="similarity">
    <text evidence="2">Belongs to the glycosyltransferase 2 family.</text>
</comment>
<evidence type="ECO:0000259" key="5">
    <source>
        <dbReference type="Pfam" id="PF00535"/>
    </source>
</evidence>
<evidence type="ECO:0000256" key="3">
    <source>
        <dbReference type="ARBA" id="ARBA00022676"/>
    </source>
</evidence>
<comment type="caution">
    <text evidence="7">The sequence shown here is derived from an EMBL/GenBank/DDBJ whole genome shotgun (WGS) entry which is preliminary data.</text>
</comment>
<gene>
    <name evidence="7" type="ORF">DP116_11365</name>
</gene>
<dbReference type="Pfam" id="PF00535">
    <property type="entry name" value="Glycos_transf_2"/>
    <property type="match status" value="1"/>
</dbReference>
<evidence type="ECO:0000256" key="2">
    <source>
        <dbReference type="ARBA" id="ARBA00006739"/>
    </source>
</evidence>
<evidence type="ECO:0000256" key="4">
    <source>
        <dbReference type="ARBA" id="ARBA00022679"/>
    </source>
</evidence>
<keyword evidence="3" id="KW-0328">Glycosyltransferase</keyword>
<reference evidence="7 8" key="1">
    <citation type="submission" date="2018-06" db="EMBL/GenBank/DDBJ databases">
        <title>Comparative genomics of Brasilonema spp. strains.</title>
        <authorList>
            <person name="Alvarenga D.O."/>
            <person name="Fiore M.F."/>
            <person name="Varani A.M."/>
        </authorList>
    </citation>
    <scope>NUCLEOTIDE SEQUENCE [LARGE SCALE GENOMIC DNA]</scope>
    <source>
        <strain evidence="7 8">SPC951</strain>
    </source>
</reference>
<dbReference type="Pfam" id="PF17994">
    <property type="entry name" value="Glft2_N"/>
    <property type="match status" value="1"/>
</dbReference>
<evidence type="ECO:0000259" key="6">
    <source>
        <dbReference type="Pfam" id="PF17994"/>
    </source>
</evidence>
<evidence type="ECO:0000256" key="1">
    <source>
        <dbReference type="ARBA" id="ARBA00004776"/>
    </source>
</evidence>
<feature type="domain" description="Glycosyltransferase 2-like" evidence="5">
    <location>
        <begin position="157"/>
        <end position="268"/>
    </location>
</feature>
<keyword evidence="4" id="KW-0808">Transferase</keyword>
<dbReference type="SUPFAM" id="SSF53448">
    <property type="entry name" value="Nucleotide-diphospho-sugar transferases"/>
    <property type="match status" value="1"/>
</dbReference>
<dbReference type="InterPro" id="IPR001173">
    <property type="entry name" value="Glyco_trans_2-like"/>
</dbReference>
<dbReference type="Gene3D" id="3.90.550.60">
    <property type="match status" value="1"/>
</dbReference>